<dbReference type="EMBL" id="JADQBC010000023">
    <property type="protein sequence ID" value="MBR8827216.1"/>
    <property type="molecule type" value="Genomic_DNA"/>
</dbReference>
<protein>
    <submittedName>
        <fullName evidence="5">EAL domain-containing protein</fullName>
    </submittedName>
</protein>
<reference evidence="5" key="1">
    <citation type="submission" date="2021-02" db="EMBL/GenBank/DDBJ databases">
        <title>Metagenome analyses of Stigonema ocellatum DSM 106950, Chlorogloea purpurea SAG 13.99 and Gomphosphaeria aponina DSM 107014.</title>
        <authorList>
            <person name="Marter P."/>
            <person name="Huang S."/>
        </authorList>
    </citation>
    <scope>NUCLEOTIDE SEQUENCE</scope>
    <source>
        <strain evidence="5">JP213</strain>
    </source>
</reference>
<proteinExistence type="predicted"/>
<dbReference type="SUPFAM" id="SSF55073">
    <property type="entry name" value="Nucleotide cyclase"/>
    <property type="match status" value="1"/>
</dbReference>
<dbReference type="Pfam" id="PF00498">
    <property type="entry name" value="FHA"/>
    <property type="match status" value="1"/>
</dbReference>
<evidence type="ECO:0000313" key="6">
    <source>
        <dbReference type="Proteomes" id="UP000767446"/>
    </source>
</evidence>
<dbReference type="Gene3D" id="2.60.200.20">
    <property type="match status" value="1"/>
</dbReference>
<dbReference type="InterPro" id="IPR043128">
    <property type="entry name" value="Rev_trsase/Diguanyl_cyclase"/>
</dbReference>
<dbReference type="SUPFAM" id="SSF141868">
    <property type="entry name" value="EAL domain-like"/>
    <property type="match status" value="1"/>
</dbReference>
<dbReference type="InterPro" id="IPR000253">
    <property type="entry name" value="FHA_dom"/>
</dbReference>
<dbReference type="InterPro" id="IPR052155">
    <property type="entry name" value="Biofilm_reg_signaling"/>
</dbReference>
<evidence type="ECO:0000259" key="3">
    <source>
        <dbReference type="PROSITE" id="PS50883"/>
    </source>
</evidence>
<comment type="caution">
    <text evidence="5">The sequence shown here is derived from an EMBL/GenBank/DDBJ whole genome shotgun (WGS) entry which is preliminary data.</text>
</comment>
<dbReference type="CDD" id="cd01948">
    <property type="entry name" value="EAL"/>
    <property type="match status" value="1"/>
</dbReference>
<dbReference type="PROSITE" id="PS50883">
    <property type="entry name" value="EAL"/>
    <property type="match status" value="1"/>
</dbReference>
<accession>A0A941JRP4</accession>
<dbReference type="PROSITE" id="PS50112">
    <property type="entry name" value="PAS"/>
    <property type="match status" value="1"/>
</dbReference>
<dbReference type="InterPro" id="IPR000160">
    <property type="entry name" value="GGDEF_dom"/>
</dbReference>
<dbReference type="SMART" id="SM00086">
    <property type="entry name" value="PAC"/>
    <property type="match status" value="1"/>
</dbReference>
<dbReference type="InterPro" id="IPR001633">
    <property type="entry name" value="EAL_dom"/>
</dbReference>
<feature type="domain" description="GGDEF" evidence="4">
    <location>
        <begin position="422"/>
        <end position="555"/>
    </location>
</feature>
<feature type="domain" description="FHA" evidence="1">
    <location>
        <begin position="29"/>
        <end position="88"/>
    </location>
</feature>
<dbReference type="InterPro" id="IPR029787">
    <property type="entry name" value="Nucleotide_cyclase"/>
</dbReference>
<dbReference type="FunFam" id="3.20.20.450:FF:000001">
    <property type="entry name" value="Cyclic di-GMP phosphodiesterase yahA"/>
    <property type="match status" value="1"/>
</dbReference>
<dbReference type="CDD" id="cd01949">
    <property type="entry name" value="GGDEF"/>
    <property type="match status" value="1"/>
</dbReference>
<dbReference type="SMART" id="SM00240">
    <property type="entry name" value="FHA"/>
    <property type="match status" value="1"/>
</dbReference>
<dbReference type="CDD" id="cd00130">
    <property type="entry name" value="PAS"/>
    <property type="match status" value="1"/>
</dbReference>
<dbReference type="InterPro" id="IPR035919">
    <property type="entry name" value="EAL_sf"/>
</dbReference>
<dbReference type="FunFam" id="3.30.70.270:FF:000001">
    <property type="entry name" value="Diguanylate cyclase domain protein"/>
    <property type="match status" value="1"/>
</dbReference>
<evidence type="ECO:0000259" key="4">
    <source>
        <dbReference type="PROSITE" id="PS50887"/>
    </source>
</evidence>
<dbReference type="Gene3D" id="3.30.450.20">
    <property type="entry name" value="PAS domain"/>
    <property type="match status" value="1"/>
</dbReference>
<dbReference type="Gene3D" id="3.30.70.270">
    <property type="match status" value="1"/>
</dbReference>
<dbReference type="PROSITE" id="PS50006">
    <property type="entry name" value="FHA_DOMAIN"/>
    <property type="match status" value="1"/>
</dbReference>
<dbReference type="InterPro" id="IPR001610">
    <property type="entry name" value="PAC"/>
</dbReference>
<dbReference type="InterPro" id="IPR000014">
    <property type="entry name" value="PAS"/>
</dbReference>
<dbReference type="PANTHER" id="PTHR44757">
    <property type="entry name" value="DIGUANYLATE CYCLASE DGCP"/>
    <property type="match status" value="1"/>
</dbReference>
<dbReference type="SMART" id="SM00267">
    <property type="entry name" value="GGDEF"/>
    <property type="match status" value="1"/>
</dbReference>
<dbReference type="NCBIfam" id="TIGR00254">
    <property type="entry name" value="GGDEF"/>
    <property type="match status" value="1"/>
</dbReference>
<dbReference type="Pfam" id="PF00563">
    <property type="entry name" value="EAL"/>
    <property type="match status" value="1"/>
</dbReference>
<sequence length="834" mass="95879">MKKKSLIRHTLTIETGNKSKKILLEEQVYSLGRHSSNAIILSDSKVSRNHGTLLQVKYKDQDEVFWIIDGDLKGNRSTNGLFVNGKRCLSHELKSGDVILFGSGAVRGKYEMVYHASSTLIKYINPNQKLTAERRKKSPLGNEEDKSTVVANEELDELTEEFFYRLKYTQDLLPHPIIEINLAGEITYINSIALNKFPEIETEKQKHPILNDLLREFKEEKIFCREVKIGQEVFTQYVHYLSKSKSIRTYIFDFQKRKQIEVELKEREERYRTVVSQISEGIFLVEAKTYKIIEANKAYCNLLGYKLEEILELTLKDVVAIDPEVFESMIERIVSKNLDCLVESIYRKKNGSLVNVEVSISLIDYQKKKVLCLAVRDITERKRGEEMLRYQATHDQLTGLANRKLFNEELNLAIANAQKNQKQVAVLFLDLDRFKTINDTLGHVTGDRLLQSFAERLSSCLRLGDLLARWGGDEFTLLLPQLNQAETAAQMSQKILATLKKPFEIYHYKLHLKTSIGIAIYPRDGADGETLLKVADVALYRTKQYGGDYYHFYNANMTSKTEALLRLENYLHYALEQEQLCLVYQPQINIKTGEITGMEALLRWEHPQEGAICPTKFIPLAEETGLIIPIGEWVLKTACKQNKAWQNAGLPPFRIAVNLSPRQFQQQNLLSMVVQALEQSELAPHFLELEITETTLIENKELARKTIDELQQMGIELAMDDFGTGYSSLGYLKQFPFHKLKIDRDFVRYLKDDPRDTAIIVAAIALGRGFNLKVVAEGVETFEQLQLLRRLQCEYIQGYLFSEPLKSQEATYFLQHQNEILSKFFSNSLQVVTS</sequence>
<dbReference type="InterPro" id="IPR008984">
    <property type="entry name" value="SMAD_FHA_dom_sf"/>
</dbReference>
<gene>
    <name evidence="5" type="ORF">DSM107014_04810</name>
</gene>
<evidence type="ECO:0000259" key="1">
    <source>
        <dbReference type="PROSITE" id="PS50006"/>
    </source>
</evidence>
<dbReference type="NCBIfam" id="TIGR00229">
    <property type="entry name" value="sensory_box"/>
    <property type="match status" value="1"/>
</dbReference>
<dbReference type="PANTHER" id="PTHR44757:SF2">
    <property type="entry name" value="BIOFILM ARCHITECTURE MAINTENANCE PROTEIN MBAA"/>
    <property type="match status" value="1"/>
</dbReference>
<dbReference type="SMART" id="SM00052">
    <property type="entry name" value="EAL"/>
    <property type="match status" value="1"/>
</dbReference>
<dbReference type="SUPFAM" id="SSF49879">
    <property type="entry name" value="SMAD/FHA domain"/>
    <property type="match status" value="1"/>
</dbReference>
<dbReference type="Gene3D" id="3.20.20.450">
    <property type="entry name" value="EAL domain"/>
    <property type="match status" value="1"/>
</dbReference>
<evidence type="ECO:0000259" key="2">
    <source>
        <dbReference type="PROSITE" id="PS50112"/>
    </source>
</evidence>
<dbReference type="InterPro" id="IPR035965">
    <property type="entry name" value="PAS-like_dom_sf"/>
</dbReference>
<evidence type="ECO:0000313" key="5">
    <source>
        <dbReference type="EMBL" id="MBR8827216.1"/>
    </source>
</evidence>
<feature type="domain" description="PAS" evidence="2">
    <location>
        <begin position="267"/>
        <end position="311"/>
    </location>
</feature>
<dbReference type="Pfam" id="PF13426">
    <property type="entry name" value="PAS_9"/>
    <property type="match status" value="1"/>
</dbReference>
<dbReference type="PROSITE" id="PS50887">
    <property type="entry name" value="GGDEF"/>
    <property type="match status" value="1"/>
</dbReference>
<dbReference type="SUPFAM" id="SSF55785">
    <property type="entry name" value="PYP-like sensor domain (PAS domain)"/>
    <property type="match status" value="1"/>
</dbReference>
<dbReference type="Pfam" id="PF00990">
    <property type="entry name" value="GGDEF"/>
    <property type="match status" value="1"/>
</dbReference>
<name>A0A941JRP4_9CHRO</name>
<organism evidence="5 6">
    <name type="scientific">Gomphosphaeria aponina SAG 52.96 = DSM 107014</name>
    <dbReference type="NCBI Taxonomy" id="1521640"/>
    <lineage>
        <taxon>Bacteria</taxon>
        <taxon>Bacillati</taxon>
        <taxon>Cyanobacteriota</taxon>
        <taxon>Cyanophyceae</taxon>
        <taxon>Oscillatoriophycideae</taxon>
        <taxon>Chroococcales</taxon>
        <taxon>Gomphosphaeriaceae</taxon>
        <taxon>Gomphosphaeria</taxon>
    </lineage>
</organism>
<dbReference type="SMART" id="SM00091">
    <property type="entry name" value="PAS"/>
    <property type="match status" value="2"/>
</dbReference>
<feature type="domain" description="EAL" evidence="3">
    <location>
        <begin position="564"/>
        <end position="818"/>
    </location>
</feature>
<dbReference type="AlphaFoldDB" id="A0A941JRP4"/>
<dbReference type="Proteomes" id="UP000767446">
    <property type="component" value="Unassembled WGS sequence"/>
</dbReference>